<evidence type="ECO:0000259" key="2">
    <source>
        <dbReference type="Pfam" id="PF13546"/>
    </source>
</evidence>
<dbReference type="RefSeq" id="WP_244315185.1">
    <property type="nucleotide sequence ID" value="NZ_CP009438.1"/>
</dbReference>
<feature type="region of interest" description="Disordered" evidence="1">
    <location>
        <begin position="309"/>
        <end position="334"/>
    </location>
</feature>
<dbReference type="KEGG" id="sgu:SGLAU_06990"/>
<sequence length="429" mass="47249">MTTTLPPLYRTAAGADASVPGPPAAGTPAAPVDFSAYCQDLFGTLARSDQRRWGEVYVRGLLDVPGRKTPARISEQVLGRRAVQQIQQFVNQSPWPCGPVRRRLAGQLDQAFATEAWCVDEVVFAKNGDRSVGVARQYAPSMERTVNCQLALATSLVGRHGGVPVSWRLLLPQRWDRDEVLRRQAHLPDGERSRPRWRYILEAVDEMLEEWCLEPLPVLVDWRGEGDVAPLLRGLEARGLAYLVEVSPTVAVTLPRPCAGSPQGSGTLLELAVHAAQHRGRTPIAWQDRATARMRQSQVLSMPALLQSEAQPPGAAGRPAESRPAQRPRHLVTDWPYGRPAPRAYWLTNLPARNLPDVLPLAQLRALSGQSLGRMQRDFGLADFEGRSFRGWHHHVTLASVALGYDALCSPYRSQPTAPKSMSPRPGTP</sequence>
<dbReference type="HOGENOM" id="CLU_033141_3_1_11"/>
<dbReference type="eggNOG" id="COG5659">
    <property type="taxonomic scope" value="Bacteria"/>
</dbReference>
<name>A0A089X2X8_STRGA</name>
<dbReference type="PANTHER" id="PTHR33627:SF1">
    <property type="entry name" value="TRANSPOSASE"/>
    <property type="match status" value="1"/>
</dbReference>
<evidence type="ECO:0000313" key="3">
    <source>
        <dbReference type="EMBL" id="AIR97413.1"/>
    </source>
</evidence>
<dbReference type="STRING" id="1907.SGLAU_06990"/>
<accession>A0A089X2X8</accession>
<evidence type="ECO:0000313" key="4">
    <source>
        <dbReference type="Proteomes" id="UP000029482"/>
    </source>
</evidence>
<evidence type="ECO:0000256" key="1">
    <source>
        <dbReference type="SAM" id="MobiDB-lite"/>
    </source>
</evidence>
<dbReference type="EMBL" id="CP009438">
    <property type="protein sequence ID" value="AIR97413.1"/>
    <property type="molecule type" value="Genomic_DNA"/>
</dbReference>
<proteinExistence type="predicted"/>
<keyword evidence="4" id="KW-1185">Reference proteome</keyword>
<protein>
    <recommendedName>
        <fullName evidence="2">Transposase IS701-like DDE domain-containing protein</fullName>
    </recommendedName>
</protein>
<reference evidence="4" key="1">
    <citation type="journal article" date="2015" name="J. Biotechnol.">
        <title>Complete genome sequence of the actinobacterium Streptomyces glaucescens GLA.O (DSM 40922) consisting of a linear chromosome and one linear plasmid.</title>
        <authorList>
            <person name="Ortseifen V."/>
            <person name="Winkler A."/>
            <person name="Albersmeier A."/>
            <person name="Wendler S."/>
            <person name="Puhler A."/>
            <person name="Kalinowski J."/>
            <person name="Ruckert C."/>
        </authorList>
    </citation>
    <scope>NUCLEOTIDE SEQUENCE [LARGE SCALE GENOMIC DNA]</scope>
    <source>
        <strain evidence="4">DSM 40922 / GLA O</strain>
    </source>
</reference>
<feature type="domain" description="Transposase IS701-like DDE" evidence="2">
    <location>
        <begin position="40"/>
        <end position="290"/>
    </location>
</feature>
<dbReference type="InterPro" id="IPR038721">
    <property type="entry name" value="IS701-like_DDE_dom"/>
</dbReference>
<dbReference type="InterPro" id="IPR039365">
    <property type="entry name" value="IS701-like"/>
</dbReference>
<dbReference type="Proteomes" id="UP000029482">
    <property type="component" value="Chromosome"/>
</dbReference>
<organism evidence="3 4">
    <name type="scientific">Streptomyces glaucescens</name>
    <dbReference type="NCBI Taxonomy" id="1907"/>
    <lineage>
        <taxon>Bacteria</taxon>
        <taxon>Bacillati</taxon>
        <taxon>Actinomycetota</taxon>
        <taxon>Actinomycetes</taxon>
        <taxon>Kitasatosporales</taxon>
        <taxon>Streptomycetaceae</taxon>
        <taxon>Streptomyces</taxon>
    </lineage>
</organism>
<gene>
    <name evidence="3" type="ORF">SGLAU_06990</name>
</gene>
<dbReference type="AlphaFoldDB" id="A0A089X2X8"/>
<dbReference type="Pfam" id="PF13546">
    <property type="entry name" value="DDE_5"/>
    <property type="match status" value="1"/>
</dbReference>
<dbReference type="PANTHER" id="PTHR33627">
    <property type="entry name" value="TRANSPOSASE"/>
    <property type="match status" value="1"/>
</dbReference>